<dbReference type="Proteomes" id="UP000272778">
    <property type="component" value="Unassembled WGS sequence"/>
</dbReference>
<gene>
    <name evidence="1" type="ORF">D1Y85_16035</name>
</gene>
<dbReference type="Gene3D" id="3.40.50.10540">
    <property type="entry name" value="Crotonobetainyl-coa:carnitine coa-transferase, domain 1"/>
    <property type="match status" value="2"/>
</dbReference>
<dbReference type="AlphaFoldDB" id="A0A3N6MM70"/>
<keyword evidence="2" id="KW-1185">Reference proteome</keyword>
<dbReference type="EMBL" id="RQIS01000011">
    <property type="protein sequence ID" value="RQH04924.1"/>
    <property type="molecule type" value="Genomic_DNA"/>
</dbReference>
<dbReference type="OrthoDB" id="9058532at2"/>
<accession>A0A3N6MM70</accession>
<comment type="caution">
    <text evidence="1">The sequence shown here is derived from an EMBL/GenBank/DDBJ whole genome shotgun (WGS) entry which is preliminary data.</text>
</comment>
<name>A0A3N6MM70_9BURK</name>
<dbReference type="GO" id="GO:0016740">
    <property type="term" value="F:transferase activity"/>
    <property type="evidence" value="ECO:0007669"/>
    <property type="project" value="UniProtKB-KW"/>
</dbReference>
<proteinExistence type="predicted"/>
<sequence length="745" mass="78884">MSKGILQGVRVLDLAAGAAGSVAALQLSEAGAEVIKIEPPGGAPLRGSPGFAVWNRGKKSVVLDLAAAEGRASLGRLLAASDVLIHEFTPREAATRGLDDSGLRARFPHLIVSAVSGWPSGHPDADRPPRETLVLARLGLMAEQPGHRPGPVFIRMPYASFCTAWLCAIGAVARLIQRGRGRGVGPAHTSLAQGALIPMTMHWARAETPSASFVKGLDKSVAVAIHQCSDNEWIHVHYAPDAAPYMREALDALGPDGIAAANARWGKNHTAPNFGANREIFATRPAREWLEHLWAHDISAQPAAPFGAVYFDEQARVNGYIAEVDDPQFGKTLQPGPAYGVTPPARVARDGLRPLGIDTQAVFEALEPKPPSSTASAATALPLEGVRILDFGAYLAGPFGAMLLADLGADVIKVEPTSGDIMRYLDRVFCGCQRGKRSVALNMKDPRTRPVVEALAHWADAFHHNMRLPAARKLGLDYESLRAANPALVGCHISSYGPGGARADWPGFDQLFQAACGWEVENGGEGNPPMWLRFGVCDHLAALSSAYALLLGLYHRDRTGVGQMTCASLLGATILSTGETVVRADGGVGAFARLDGDQTGVSPSHRLYACKDGWVAVAALTDDEQIRFATLVGRDAQAFFAARGQYAVEAMLEDAGIAASVVREEQHHAFLDDSGNRAAGLVMSAKHTTQGHLEQIGAFWDLGEVRALPDRAAPALGEHSREVLAALGLPDVEIEALAEAGLIAG</sequence>
<dbReference type="Pfam" id="PF02515">
    <property type="entry name" value="CoA_transf_3"/>
    <property type="match status" value="2"/>
</dbReference>
<organism evidence="1 2">
    <name type="scientific">Paraburkholderia dinghuensis</name>
    <dbReference type="NCBI Taxonomy" id="2305225"/>
    <lineage>
        <taxon>Bacteria</taxon>
        <taxon>Pseudomonadati</taxon>
        <taxon>Pseudomonadota</taxon>
        <taxon>Betaproteobacteria</taxon>
        <taxon>Burkholderiales</taxon>
        <taxon>Burkholderiaceae</taxon>
        <taxon>Paraburkholderia</taxon>
    </lineage>
</organism>
<dbReference type="PANTHER" id="PTHR48228">
    <property type="entry name" value="SUCCINYL-COA--D-CITRAMALATE COA-TRANSFERASE"/>
    <property type="match status" value="1"/>
</dbReference>
<evidence type="ECO:0000313" key="1">
    <source>
        <dbReference type="EMBL" id="RQH04924.1"/>
    </source>
</evidence>
<evidence type="ECO:0000313" key="2">
    <source>
        <dbReference type="Proteomes" id="UP000272778"/>
    </source>
</evidence>
<dbReference type="SUPFAM" id="SSF89796">
    <property type="entry name" value="CoA-transferase family III (CaiB/BaiF)"/>
    <property type="match status" value="2"/>
</dbReference>
<dbReference type="InterPro" id="IPR044855">
    <property type="entry name" value="CoA-Trfase_III_dom3_sf"/>
</dbReference>
<dbReference type="PANTHER" id="PTHR48228:SF5">
    <property type="entry name" value="ALPHA-METHYLACYL-COA RACEMASE"/>
    <property type="match status" value="1"/>
</dbReference>
<dbReference type="InterPro" id="IPR050509">
    <property type="entry name" value="CoA-transferase_III"/>
</dbReference>
<dbReference type="InterPro" id="IPR023606">
    <property type="entry name" value="CoA-Trfase_III_dom_1_sf"/>
</dbReference>
<protein>
    <submittedName>
        <fullName evidence="1">CoA transferase</fullName>
    </submittedName>
</protein>
<dbReference type="RefSeq" id="WP_124152059.1">
    <property type="nucleotide sequence ID" value="NZ_RQIS01000011.1"/>
</dbReference>
<reference evidence="1 2" key="1">
    <citation type="submission" date="2018-11" db="EMBL/GenBank/DDBJ databases">
        <title>Paraburkholderia sp. DHOA04, isolated from soil.</title>
        <authorList>
            <person name="Gao Z.-H."/>
            <person name="Qiu L.-H."/>
            <person name="Fu J.-C."/>
        </authorList>
    </citation>
    <scope>NUCLEOTIDE SEQUENCE [LARGE SCALE GENOMIC DNA]</scope>
    <source>
        <strain evidence="1 2">DHOA04</strain>
    </source>
</reference>
<dbReference type="Gene3D" id="3.30.1540.10">
    <property type="entry name" value="formyl-coa transferase, domain 3"/>
    <property type="match status" value="1"/>
</dbReference>
<keyword evidence="1" id="KW-0808">Transferase</keyword>
<dbReference type="InterPro" id="IPR003673">
    <property type="entry name" value="CoA-Trfase_fam_III"/>
</dbReference>